<keyword evidence="2" id="KW-0920">Virion tegument</keyword>
<keyword evidence="5" id="KW-1035">Host cytoplasm</keyword>
<keyword evidence="4" id="KW-0426">Late protein</keyword>
<dbReference type="Proteomes" id="UP000161618">
    <property type="component" value="Segment"/>
</dbReference>
<organism evidence="6 7">
    <name type="scientific">Elephant endotheliotropic herpesvirus 4</name>
    <dbReference type="NCBI Taxonomy" id="548914"/>
    <lineage>
        <taxon>Viruses</taxon>
        <taxon>Duplodnaviria</taxon>
        <taxon>Heunggongvirae</taxon>
        <taxon>Peploviricota</taxon>
        <taxon>Herviviricetes</taxon>
        <taxon>Herpesvirales</taxon>
        <taxon>Orthoherpesviridae</taxon>
        <taxon>Betaherpesvirinae</taxon>
        <taxon>Proboscivirus</taxon>
    </lineage>
</organism>
<evidence type="ECO:0000256" key="1">
    <source>
        <dbReference type="ARBA" id="ARBA00022562"/>
    </source>
</evidence>
<dbReference type="KEGG" id="vg:26196603"/>
<gene>
    <name evidence="6" type="primary">U65</name>
</gene>
<evidence type="ECO:0000256" key="3">
    <source>
        <dbReference type="ARBA" id="ARBA00022844"/>
    </source>
</evidence>
<proteinExistence type="predicted"/>
<dbReference type="EMBL" id="KT832477">
    <property type="protein sequence ID" value="ALM26014.1"/>
    <property type="molecule type" value="Genomic_DNA"/>
</dbReference>
<dbReference type="InterPro" id="IPR004286">
    <property type="entry name" value="Herpes_UL16/UL94"/>
</dbReference>
<reference evidence="7" key="2">
    <citation type="journal article" date="2011" name="Vet. Microbiol.">
        <title>Detection and evaluation of novel herpesviruses in routine and pathological samples from Asian and African elephants: identification of two new probosciviruses (EEHV5 and EEHV6) and two new gammaherpesviruses (EGHV3B and EGHV5).</title>
        <authorList>
            <person name="Latimer E"/>
            <person name="Zong JC"/>
            <person name="Heaggans SY"/>
            <person name="Richman LK"/>
            <person name="Hayward GS."/>
        </authorList>
    </citation>
    <scope>NUCLEOTIDE SEQUENCE [LARGE SCALE GENOMIC DNA]</scope>
</reference>
<reference evidence="7" key="1">
    <citation type="journal article" date="2009" name="Vet. Pathol.">
        <title>Clinico-pathologic features of fatal disease attributed to new variants of endotheliotropic herpesviruses in two Asian elephants (Elephas maximus).</title>
        <authorList>
            <person name="Garner M.M."/>
            <person name="Helmick K."/>
            <person name="Ochsenreiter J."/>
            <person name="Richman L.K."/>
            <person name="Latimer E."/>
            <person name="Wise A.G."/>
            <person name="Maes R.K."/>
            <person name="Kiupel M."/>
            <person name="Nordhausen R.W."/>
            <person name="Zong J.C."/>
            <person name="Hayward G.S."/>
        </authorList>
    </citation>
    <scope>NUCLEOTIDE SEQUENCE [LARGE SCALE GENOMIC DNA]</scope>
</reference>
<dbReference type="GO" id="GO:0044423">
    <property type="term" value="C:virion component"/>
    <property type="evidence" value="ECO:0007669"/>
    <property type="project" value="UniProtKB-KW"/>
</dbReference>
<evidence type="ECO:0000313" key="6">
    <source>
        <dbReference type="EMBL" id="ALM26014.1"/>
    </source>
</evidence>
<keyword evidence="7" id="KW-1185">Reference proteome</keyword>
<evidence type="ECO:0000256" key="5">
    <source>
        <dbReference type="ARBA" id="ARBA00023200"/>
    </source>
</evidence>
<reference evidence="6 7" key="4">
    <citation type="journal article" date="2016" name="MSphere">
        <title>Complete Genome Sequence of Elephant Endotheliotropic Herpesvirus 4, the First Example of a GC-Rich Branch Proboscivirus.</title>
        <authorList>
            <person name="Ling P.D."/>
            <person name="Long S.Y."/>
            <person name="Fuery A."/>
            <person name="Peng R.S."/>
            <person name="Heaggans S.Y."/>
            <person name="Qin X."/>
            <person name="Worley K.C."/>
            <person name="Dugan S."/>
            <person name="Hayward G.S."/>
        </authorList>
    </citation>
    <scope>NUCLEOTIDE SEQUENCE [LARGE SCALE GENOMIC DNA]</scope>
    <source>
        <strain evidence="6">North American NAP69</strain>
    </source>
</reference>
<protein>
    <submittedName>
        <fullName evidence="6">Protein U65</fullName>
    </submittedName>
</protein>
<dbReference type="GeneID" id="26196603"/>
<accession>A0A0S1TRX9</accession>
<reference evidence="6 7" key="5">
    <citation type="journal article" date="2016" name="MSphere">
        <title>Comparison of the Gene Coding Contents and Other Unusual Features of the GC-Rich and AT-Rich Branch Probosciviruses.</title>
        <authorList>
            <person name="Ling P.D."/>
            <person name="Long S.Y."/>
            <person name="Zong J.C."/>
            <person name="Heaggans S.Y."/>
            <person name="Qin X."/>
            <person name="Hayward G.S."/>
        </authorList>
    </citation>
    <scope>NUCLEOTIDE SEQUENCE [LARGE SCALE GENOMIC DNA]</scope>
    <source>
        <strain evidence="6">North American NAP69</strain>
    </source>
</reference>
<evidence type="ECO:0000256" key="4">
    <source>
        <dbReference type="ARBA" id="ARBA00022921"/>
    </source>
</evidence>
<reference evidence="7" key="3">
    <citation type="journal article" date="2014" name="J. Virol.">
        <title>Comparative genome analysis of four elephant endotheliotropic herpesviruses, EEHV3, EEHV4, EEHV5, and EEHV6, from cases of hemorrhagic disease or viremia.</title>
        <authorList>
            <person name="Zong JC"/>
            <person name="Latimer EM"/>
            <person name="Long SY"/>
            <person name="Richman LK"/>
            <person name="Heaggans SY"/>
            <person name="Hayward GS."/>
        </authorList>
    </citation>
    <scope>NUCLEOTIDE SEQUENCE [LARGE SCALE GENOMIC DNA]</scope>
</reference>
<dbReference type="OrthoDB" id="8436at10239"/>
<evidence type="ECO:0000313" key="7">
    <source>
        <dbReference type="Proteomes" id="UP000161618"/>
    </source>
</evidence>
<sequence>MSASSEPYLEPLRKFLNQECVFRRVISETKYREYRALSCASQWSVLPQHAAAAKLWHLNVNVILLKKKHDDYIVSVAFDGKHYKQMLCAKVVSIPFFTLPVPHIKFFKLRFNMFKPMDDAFEPTYDLSYIPHVSIPGLVMYDYCTVMSKHLSVPPTPGGKIVPVGNCGVWFYSTGYQPYMVTFVLKYDLCVCVWPQPVIFPSFARVLAAAIGCSDADCSYCTGHDKHVGIFDVSGGHGKNAEICLCSIPCAREDWKVNNDGLKRLLCKQDIVSVQMETPPANPNAIEPTLGTYFYGVDKDGQKVQLEEQNFMLIRLDPKLSDMMILACPVLKRLCYGL</sequence>
<name>A0A0S1TRX9_9BETA</name>
<keyword evidence="1" id="KW-1048">Host nucleus</keyword>
<dbReference type="Pfam" id="PF03044">
    <property type="entry name" value="Herpes_UL16"/>
    <property type="match status" value="1"/>
</dbReference>
<evidence type="ECO:0000256" key="2">
    <source>
        <dbReference type="ARBA" id="ARBA00022580"/>
    </source>
</evidence>
<keyword evidence="3" id="KW-0946">Virion</keyword>
<dbReference type="RefSeq" id="YP_009179331.1">
    <property type="nucleotide sequence ID" value="NC_028379.1"/>
</dbReference>